<dbReference type="Pfam" id="PF02836">
    <property type="entry name" value="Glyco_hydro_2_C"/>
    <property type="match status" value="1"/>
</dbReference>
<dbReference type="Pfam" id="PF02837">
    <property type="entry name" value="Glyco_hydro_2_N"/>
    <property type="match status" value="1"/>
</dbReference>
<evidence type="ECO:0000259" key="5">
    <source>
        <dbReference type="Pfam" id="PF02836"/>
    </source>
</evidence>
<name>H1YER4_9SPHI</name>
<dbReference type="HOGENOM" id="CLU_271141_0_0_10"/>
<evidence type="ECO:0000256" key="3">
    <source>
        <dbReference type="ARBA" id="ARBA00023295"/>
    </source>
</evidence>
<keyword evidence="2 9" id="KW-0378">Hydrolase</keyword>
<dbReference type="Pfam" id="PF16355">
    <property type="entry name" value="DUF4982"/>
    <property type="match status" value="1"/>
</dbReference>
<dbReference type="Proteomes" id="UP000002774">
    <property type="component" value="Chromosome"/>
</dbReference>
<dbReference type="SUPFAM" id="SSF49303">
    <property type="entry name" value="beta-Galactosidase/glucuronidase domain"/>
    <property type="match status" value="1"/>
</dbReference>
<keyword evidence="10" id="KW-1185">Reference proteome</keyword>
<dbReference type="Gene3D" id="3.20.20.80">
    <property type="entry name" value="Glycosidases"/>
    <property type="match status" value="1"/>
</dbReference>
<sequence>MSKYIVPGMQCRSSGYLTLMGKCLLLWVFVLGPFHVLSQSHIRQDISLSSGWLTIASDSDQNAYAGFENPEFNTKNWKQVNVPHTWNNYEGYRRLKHGDRHGYAWYRTSFTVNCVSAGKVYFLYFEGVASYATVWLNGKQVGYHAGGRTTFTLDVSKYLLSGKPNLLAVRADHPDHIQDLPWVCGGSSDEVGFSEGSQPMGIFRPVHLIVTNPVRIQPFGVHIWNDTTVTEKAARLNIETEVKSYSNKERKVTVISRLVNRDGIVVGEVSSDAILPGGATSIYKQMLNLTHVRLWSLQDPYLYSVVSKVIDAQRLTDQESTPYGIRWISWPIGRSDNRKVFLLNGKPVFINGVAEYEHLMGNSHAFTKEQVKTRVMQVKSAGFNAFRDAHQPHNLEYQKYWDELGILWWPQFTAHIWYNTPQFKENFKILLADWVKERRNNPANVLWGLQNESKLPAEFAAECSSIIRQLDPTASSQRKITTCNGGAGTDWDVPQNWTGTYGGDPLTYAADVQKQVLIGEYGAWRSIDLHTEGPFVPSGALSEDRLDQMMETKIRLAESVKNKTAGQFQWLLSSHENPGRVQGGEGLRELDRVGPVNYKGLLTAWGEPTDAFYLYRANYSPKDKEPMVYIVSHTWPNRWLSPGTRDSICVYSNCDEVELFNDVDDVSLGKKTNGGIGTHFQWDRVNIQYNVLYAVGYVKGKIVARDFIILNHLPQAPNFASLLQGNKNLLKPQSGLKYLYRVNCGGPDYRDQFGNLWLADVHQTNNKTWGSSSWTDDFAGMPAMFGSQRRIFDLIRGTNDSPLFQTFRYGLNKLKYDFPLPDGDYELELYFTEPWYGTGGGMDCTGWRLFDVAVNDQVIIHNLDIWHEAGHDEALKKTVKVHITDGHLALSFPRVQSGQAIISAIAVASANQNVQAAAASASLINNLVVTDPSQAKNWYLKSWLDIGDKPYDNDETEISDLPPNLYGAEWIKVPKVTNQQGDLLAKFSLSADADVYIGINEAVKQIPAWMHDYDFTKTFVQTDANGGSKFNIYHKRFKVGSQVNLGSSADKAPMYFIAVVPVSQMEPATDLKPTTAYKAELATIAGDDVVRGDVAGKKAVTFKTPSGSSITWPISTGVADVHELRIKYLNTTEKQLTAEITVLAADGTVMKAGTMKFGPTTADKWKTVSTTTGTSINAGNYKVVLKAVDAQGLSISGLEVQ</sequence>
<dbReference type="InterPro" id="IPR051913">
    <property type="entry name" value="GH2_Domain-Containing"/>
</dbReference>
<dbReference type="InterPro" id="IPR036156">
    <property type="entry name" value="Beta-gal/glucu_dom_sf"/>
</dbReference>
<dbReference type="Pfam" id="PF11721">
    <property type="entry name" value="Malectin"/>
    <property type="match status" value="1"/>
</dbReference>
<feature type="domain" description="Glycoside hydrolase family 2 immunoglobulin-like beta-sandwich" evidence="4">
    <location>
        <begin position="222"/>
        <end position="326"/>
    </location>
</feature>
<evidence type="ECO:0000256" key="1">
    <source>
        <dbReference type="ARBA" id="ARBA00007401"/>
    </source>
</evidence>
<dbReference type="GO" id="GO:0005975">
    <property type="term" value="P:carbohydrate metabolic process"/>
    <property type="evidence" value="ECO:0007669"/>
    <property type="project" value="InterPro"/>
</dbReference>
<evidence type="ECO:0000256" key="2">
    <source>
        <dbReference type="ARBA" id="ARBA00022801"/>
    </source>
</evidence>
<dbReference type="Gene3D" id="2.60.120.430">
    <property type="entry name" value="Galactose-binding lectin"/>
    <property type="match status" value="1"/>
</dbReference>
<dbReference type="InterPro" id="IPR021720">
    <property type="entry name" value="Malectin_dom"/>
</dbReference>
<feature type="domain" description="Glycoside hydrolase family 2 catalytic" evidence="5">
    <location>
        <begin position="339"/>
        <end position="473"/>
    </location>
</feature>
<comment type="similarity">
    <text evidence="1">Belongs to the glycosyl hydrolase 2 family.</text>
</comment>
<gene>
    <name evidence="9" type="ORF">Mucpa_6775</name>
</gene>
<evidence type="ECO:0000313" key="10">
    <source>
        <dbReference type="Proteomes" id="UP000002774"/>
    </source>
</evidence>
<reference evidence="9" key="1">
    <citation type="submission" date="2011-09" db="EMBL/GenBank/DDBJ databases">
        <title>The permanent draft genome of Mucilaginibacter paludis DSM 18603.</title>
        <authorList>
            <consortium name="US DOE Joint Genome Institute (JGI-PGF)"/>
            <person name="Lucas S."/>
            <person name="Han J."/>
            <person name="Lapidus A."/>
            <person name="Bruce D."/>
            <person name="Goodwin L."/>
            <person name="Pitluck S."/>
            <person name="Peters L."/>
            <person name="Kyrpides N."/>
            <person name="Mavromatis K."/>
            <person name="Ivanova N."/>
            <person name="Mikhailova N."/>
            <person name="Held B."/>
            <person name="Detter J.C."/>
            <person name="Tapia R."/>
            <person name="Han C."/>
            <person name="Land M."/>
            <person name="Hauser L."/>
            <person name="Markowitz V."/>
            <person name="Cheng J.-F."/>
            <person name="Hugenholtz P."/>
            <person name="Woyke T."/>
            <person name="Wu D."/>
            <person name="Tindall B."/>
            <person name="Brambilla E."/>
            <person name="Klenk H.-P."/>
            <person name="Eisen J.A."/>
        </authorList>
    </citation>
    <scope>NUCLEOTIDE SEQUENCE [LARGE SCALE GENOMIC DNA]</scope>
    <source>
        <strain evidence="9">DSM 18603</strain>
    </source>
</reference>
<feature type="domain" description="Glycosyl hydrolases family 2 sugar binding" evidence="6">
    <location>
        <begin position="101"/>
        <end position="183"/>
    </location>
</feature>
<dbReference type="InterPro" id="IPR006102">
    <property type="entry name" value="Ig-like_GH2"/>
</dbReference>
<dbReference type="SUPFAM" id="SSF49785">
    <property type="entry name" value="Galactose-binding domain-like"/>
    <property type="match status" value="2"/>
</dbReference>
<dbReference type="InterPro" id="IPR008979">
    <property type="entry name" value="Galactose-bd-like_sf"/>
</dbReference>
<keyword evidence="3" id="KW-0326">Glycosidase</keyword>
<evidence type="ECO:0000259" key="4">
    <source>
        <dbReference type="Pfam" id="PF00703"/>
    </source>
</evidence>
<dbReference type="GO" id="GO:0004553">
    <property type="term" value="F:hydrolase activity, hydrolyzing O-glycosyl compounds"/>
    <property type="evidence" value="ECO:0007669"/>
    <property type="project" value="InterPro"/>
</dbReference>
<proteinExistence type="inferred from homology"/>
<dbReference type="RefSeq" id="WP_008512825.1">
    <property type="nucleotide sequence ID" value="NZ_CM001403.1"/>
</dbReference>
<feature type="domain" description="DUF4982" evidence="8">
    <location>
        <begin position="646"/>
        <end position="704"/>
    </location>
</feature>
<evidence type="ECO:0000259" key="7">
    <source>
        <dbReference type="Pfam" id="PF11721"/>
    </source>
</evidence>
<evidence type="ECO:0000313" key="9">
    <source>
        <dbReference type="EMBL" id="EHQ30824.1"/>
    </source>
</evidence>
<dbReference type="InterPro" id="IPR017853">
    <property type="entry name" value="GH"/>
</dbReference>
<protein>
    <submittedName>
        <fullName evidence="9">Glycoside hydrolase family 2 sugar binding</fullName>
    </submittedName>
</protein>
<dbReference type="PANTHER" id="PTHR42732">
    <property type="entry name" value="BETA-GALACTOSIDASE"/>
    <property type="match status" value="1"/>
</dbReference>
<dbReference type="Gene3D" id="2.60.40.10">
    <property type="entry name" value="Immunoglobulins"/>
    <property type="match status" value="2"/>
</dbReference>
<dbReference type="STRING" id="714943.Mucpa_6775"/>
<evidence type="ECO:0000259" key="6">
    <source>
        <dbReference type="Pfam" id="PF02837"/>
    </source>
</evidence>
<evidence type="ECO:0000259" key="8">
    <source>
        <dbReference type="Pfam" id="PF16355"/>
    </source>
</evidence>
<dbReference type="PANTHER" id="PTHR42732:SF1">
    <property type="entry name" value="BETA-MANNOSIDASE"/>
    <property type="match status" value="1"/>
</dbReference>
<dbReference type="PRINTS" id="PR00132">
    <property type="entry name" value="GLHYDRLASE2"/>
</dbReference>
<organism evidence="9 10">
    <name type="scientific">Mucilaginibacter paludis DSM 18603</name>
    <dbReference type="NCBI Taxonomy" id="714943"/>
    <lineage>
        <taxon>Bacteria</taxon>
        <taxon>Pseudomonadati</taxon>
        <taxon>Bacteroidota</taxon>
        <taxon>Sphingobacteriia</taxon>
        <taxon>Sphingobacteriales</taxon>
        <taxon>Sphingobacteriaceae</taxon>
        <taxon>Mucilaginibacter</taxon>
    </lineage>
</organism>
<dbReference type="Gene3D" id="2.60.120.260">
    <property type="entry name" value="Galactose-binding domain-like"/>
    <property type="match status" value="2"/>
</dbReference>
<dbReference type="InterPro" id="IPR006103">
    <property type="entry name" value="Glyco_hydro_2_cat"/>
</dbReference>
<dbReference type="Pfam" id="PF00703">
    <property type="entry name" value="Glyco_hydro_2"/>
    <property type="match status" value="1"/>
</dbReference>
<accession>H1YER4</accession>
<dbReference type="eggNOG" id="COG3250">
    <property type="taxonomic scope" value="Bacteria"/>
</dbReference>
<dbReference type="AlphaFoldDB" id="H1YER4"/>
<dbReference type="SUPFAM" id="SSF51445">
    <property type="entry name" value="(Trans)glycosidases"/>
    <property type="match status" value="1"/>
</dbReference>
<dbReference type="InterPro" id="IPR013783">
    <property type="entry name" value="Ig-like_fold"/>
</dbReference>
<dbReference type="InterPro" id="IPR006104">
    <property type="entry name" value="Glyco_hydro_2_N"/>
</dbReference>
<dbReference type="EMBL" id="CM001403">
    <property type="protein sequence ID" value="EHQ30824.1"/>
    <property type="molecule type" value="Genomic_DNA"/>
</dbReference>
<dbReference type="InterPro" id="IPR006101">
    <property type="entry name" value="Glyco_hydro_2"/>
</dbReference>
<feature type="domain" description="Malectin" evidence="7">
    <location>
        <begin position="739"/>
        <end position="905"/>
    </location>
</feature>
<dbReference type="InterPro" id="IPR032311">
    <property type="entry name" value="DUF4982"/>
</dbReference>